<evidence type="ECO:0000313" key="3">
    <source>
        <dbReference type="Proteomes" id="UP000094112"/>
    </source>
</evidence>
<keyword evidence="3" id="KW-1185">Reference proteome</keyword>
<dbReference type="GO" id="GO:0045905">
    <property type="term" value="P:positive regulation of translational termination"/>
    <property type="evidence" value="ECO:0007669"/>
    <property type="project" value="EnsemblFungi"/>
</dbReference>
<dbReference type="Proteomes" id="UP000094112">
    <property type="component" value="Unassembled WGS sequence"/>
</dbReference>
<dbReference type="GO" id="GO:0005829">
    <property type="term" value="C:cytosol"/>
    <property type="evidence" value="ECO:0007669"/>
    <property type="project" value="TreeGrafter"/>
</dbReference>
<dbReference type="SUPFAM" id="SSF53335">
    <property type="entry name" value="S-adenosyl-L-methionine-dependent methyltransferases"/>
    <property type="match status" value="1"/>
</dbReference>
<dbReference type="PANTHER" id="PTHR14614">
    <property type="entry name" value="HEPATOCELLULAR CARCINOMA-ASSOCIATED ANTIGEN"/>
    <property type="match status" value="1"/>
</dbReference>
<dbReference type="InterPro" id="IPR019410">
    <property type="entry name" value="Methyltransf_16"/>
</dbReference>
<protein>
    <submittedName>
        <fullName evidence="2">Uncharacterized protein</fullName>
    </submittedName>
</protein>
<dbReference type="CDD" id="cd02440">
    <property type="entry name" value="AdoMet_MTases"/>
    <property type="match status" value="1"/>
</dbReference>
<dbReference type="GO" id="GO:0016279">
    <property type="term" value="F:protein-lysine N-methyltransferase activity"/>
    <property type="evidence" value="ECO:0007669"/>
    <property type="project" value="EnsemblFungi"/>
</dbReference>
<evidence type="ECO:0000313" key="2">
    <source>
        <dbReference type="EMBL" id="ODQ59988.1"/>
    </source>
</evidence>
<reference evidence="2 3" key="1">
    <citation type="journal article" date="2016" name="Proc. Natl. Acad. Sci. U.S.A.">
        <title>Comparative genomics of biotechnologically important yeasts.</title>
        <authorList>
            <person name="Riley R."/>
            <person name="Haridas S."/>
            <person name="Wolfe K.H."/>
            <person name="Lopes M.R."/>
            <person name="Hittinger C.T."/>
            <person name="Goeker M."/>
            <person name="Salamov A.A."/>
            <person name="Wisecaver J.H."/>
            <person name="Long T.M."/>
            <person name="Calvey C.H."/>
            <person name="Aerts A.L."/>
            <person name="Barry K.W."/>
            <person name="Choi C."/>
            <person name="Clum A."/>
            <person name="Coughlan A.Y."/>
            <person name="Deshpande S."/>
            <person name="Douglass A.P."/>
            <person name="Hanson S.J."/>
            <person name="Klenk H.-P."/>
            <person name="LaButti K.M."/>
            <person name="Lapidus A."/>
            <person name="Lindquist E.A."/>
            <person name="Lipzen A.M."/>
            <person name="Meier-Kolthoff J.P."/>
            <person name="Ohm R.A."/>
            <person name="Otillar R.P."/>
            <person name="Pangilinan J.L."/>
            <person name="Peng Y."/>
            <person name="Rokas A."/>
            <person name="Rosa C.A."/>
            <person name="Scheuner C."/>
            <person name="Sibirny A.A."/>
            <person name="Slot J.C."/>
            <person name="Stielow J.B."/>
            <person name="Sun H."/>
            <person name="Kurtzman C.P."/>
            <person name="Blackwell M."/>
            <person name="Grigoriev I.V."/>
            <person name="Jeffries T.W."/>
        </authorList>
    </citation>
    <scope>NUCLEOTIDE SEQUENCE [LARGE SCALE GENOMIC DNA]</scope>
    <source>
        <strain evidence="3">ATCC 58044 / CBS 1984 / NCYC 433 / NRRL Y-366-8</strain>
    </source>
</reference>
<dbReference type="AlphaFoldDB" id="A0A1E3P3W5"/>
<dbReference type="EMBL" id="KV454210">
    <property type="protein sequence ID" value="ODQ59988.1"/>
    <property type="molecule type" value="Genomic_DNA"/>
</dbReference>
<proteinExistence type="predicted"/>
<sequence>MTNSLGNGLGIQLQSVNFIIAENNNNIGDVAVGSDPGSTVDGQPDSNDKKDIENSSFEQSDAIHVLDLPPLSNSLPIPVLTTILKFLQPEEELNFGSVEPTSRNQTETRDETLNSKGVSINEYQYAQEWLVNNGFIKLANNLCYIQFSQSFFQYLNKILASRFASDDTILKLTSLRISENCGRTAKPNFQRKIILKNFETPIVLFEPALTSDNLGLKTWGSSLILSELIVENHQSLILEPVLELGAGTGLCGLTVDLLGYKDVIMTDLPEILPNLMKNKDLNHCDAQCEVLDWTDPKSFIDTKGELTFNTIVIADPIYSSDHPNYVVNMMHKFLSKTHDARILLQIPIRKTFENERAKLWSLLEENNFQIVDEKIIDGYDDFGAQKFIYKEIRWRI</sequence>
<dbReference type="OrthoDB" id="433955at2759"/>
<dbReference type="InterPro" id="IPR029063">
    <property type="entry name" value="SAM-dependent_MTases_sf"/>
</dbReference>
<dbReference type="Gene3D" id="3.40.50.150">
    <property type="entry name" value="Vaccinia Virus protein VP39"/>
    <property type="match status" value="1"/>
</dbReference>
<dbReference type="Pfam" id="PF10294">
    <property type="entry name" value="Methyltransf_16"/>
    <property type="match status" value="1"/>
</dbReference>
<dbReference type="PANTHER" id="PTHR14614:SF156">
    <property type="entry name" value="PROTEIN-LYSINE N-METHYLTRANSFERASE EFM2"/>
    <property type="match status" value="1"/>
</dbReference>
<evidence type="ECO:0000256" key="1">
    <source>
        <dbReference type="SAM" id="MobiDB-lite"/>
    </source>
</evidence>
<feature type="region of interest" description="Disordered" evidence="1">
    <location>
        <begin position="30"/>
        <end position="53"/>
    </location>
</feature>
<feature type="compositionally biased region" description="Polar residues" evidence="1">
    <location>
        <begin position="36"/>
        <end position="45"/>
    </location>
</feature>
<dbReference type="STRING" id="683960.A0A1E3P3W5"/>
<dbReference type="GeneID" id="30199010"/>
<name>A0A1E3P3W5_WICAA</name>
<organism evidence="2 3">
    <name type="scientific">Wickerhamomyces anomalus (strain ATCC 58044 / CBS 1984 / NCYC 433 / NRRL Y-366-8)</name>
    <name type="common">Yeast</name>
    <name type="synonym">Hansenula anomala</name>
    <dbReference type="NCBI Taxonomy" id="683960"/>
    <lineage>
        <taxon>Eukaryota</taxon>
        <taxon>Fungi</taxon>
        <taxon>Dikarya</taxon>
        <taxon>Ascomycota</taxon>
        <taxon>Saccharomycotina</taxon>
        <taxon>Saccharomycetes</taxon>
        <taxon>Phaffomycetales</taxon>
        <taxon>Wickerhamomycetaceae</taxon>
        <taxon>Wickerhamomyces</taxon>
    </lineage>
</organism>
<gene>
    <name evidence="2" type="ORF">WICANDRAFT_30813</name>
</gene>
<accession>A0A1E3P3W5</accession>
<dbReference type="RefSeq" id="XP_019039195.1">
    <property type="nucleotide sequence ID" value="XM_019181764.1"/>
</dbReference>